<evidence type="ECO:0000256" key="3">
    <source>
        <dbReference type="ARBA" id="ARBA00023044"/>
    </source>
</evidence>
<comment type="subcellular location">
    <subcellularLocation>
        <location evidence="1">Secreted</location>
    </subcellularLocation>
</comment>
<dbReference type="GO" id="GO:0030420">
    <property type="term" value="P:establishment of competence for transformation"/>
    <property type="evidence" value="ECO:0007669"/>
    <property type="project" value="UniProtKB-KW"/>
</dbReference>
<dbReference type="OrthoDB" id="2738762at2"/>
<dbReference type="EMBL" id="LGCI01000011">
    <property type="protein sequence ID" value="KOY80251.1"/>
    <property type="molecule type" value="Genomic_DNA"/>
</dbReference>
<keyword evidence="4" id="KW-0178">Competence</keyword>
<name>A0A0N0CUF0_9BACI</name>
<dbReference type="Pfam" id="PF05952">
    <property type="entry name" value="ComX"/>
    <property type="match status" value="1"/>
</dbReference>
<evidence type="ECO:0000256" key="2">
    <source>
        <dbReference type="ARBA" id="ARBA00022525"/>
    </source>
</evidence>
<dbReference type="Proteomes" id="UP000037977">
    <property type="component" value="Unassembled WGS sequence"/>
</dbReference>
<evidence type="ECO:0000313" key="10">
    <source>
        <dbReference type="EMBL" id="KOY80251.1"/>
    </source>
</evidence>
<keyword evidence="3" id="KW-0588">Pheromone</keyword>
<evidence type="ECO:0000256" key="7">
    <source>
        <dbReference type="ARBA" id="ARBA00029483"/>
    </source>
</evidence>
<dbReference type="InterPro" id="IPR009233">
    <property type="entry name" value="Competence_ComX_Bacillus"/>
</dbReference>
<dbReference type="RefSeq" id="WP_053996757.1">
    <property type="nucleotide sequence ID" value="NZ_CP065643.1"/>
</dbReference>
<comment type="caution">
    <text evidence="10">The sequence shown here is derived from an EMBL/GenBank/DDBJ whole genome shotgun (WGS) entry which is preliminary data.</text>
</comment>
<dbReference type="STRING" id="33935.ADM90_20585"/>
<evidence type="ECO:0000256" key="6">
    <source>
        <dbReference type="ARBA" id="ARBA00023289"/>
    </source>
</evidence>
<reference evidence="10 11" key="1">
    <citation type="submission" date="2015-07" db="EMBL/GenBank/DDBJ databases">
        <title>Genome sequencing project for genomic taxonomy and phylogenomics of Bacillus-like bacteria.</title>
        <authorList>
            <person name="Liu B."/>
            <person name="Wang J."/>
            <person name="Zhu Y."/>
            <person name="Liu G."/>
            <person name="Chen Q."/>
            <person name="Chen Z."/>
            <person name="Che J."/>
            <person name="Ge C."/>
            <person name="Shi H."/>
            <person name="Pan Z."/>
            <person name="Liu X."/>
        </authorList>
    </citation>
    <scope>NUCLEOTIDE SEQUENCE [LARGE SCALE GENOMIC DNA]</scope>
    <source>
        <strain evidence="10 11">DSM 54</strain>
    </source>
</reference>
<comment type="subunit">
    <text evidence="7">Interacts directly with the sensor histidine kinase ComP and stimulates its activity.</text>
</comment>
<organism evidence="10 11">
    <name type="scientific">Lysinibacillus macroides</name>
    <dbReference type="NCBI Taxonomy" id="33935"/>
    <lineage>
        <taxon>Bacteria</taxon>
        <taxon>Bacillati</taxon>
        <taxon>Bacillota</taxon>
        <taxon>Bacilli</taxon>
        <taxon>Bacillales</taxon>
        <taxon>Bacillaceae</taxon>
        <taxon>Lysinibacillus</taxon>
    </lineage>
</organism>
<sequence>MINMIQYLEKDPSLLTLLKENKASLIGVTELEQQAIITSFDQNETDLENGFWF</sequence>
<protein>
    <recommendedName>
        <fullName evidence="8">ComX pheromone</fullName>
    </recommendedName>
    <alternativeName>
        <fullName evidence="9">Competence pheromone</fullName>
    </alternativeName>
</protein>
<keyword evidence="5" id="KW-0449">Lipoprotein</keyword>
<evidence type="ECO:0000313" key="11">
    <source>
        <dbReference type="Proteomes" id="UP000037977"/>
    </source>
</evidence>
<keyword evidence="11" id="KW-1185">Reference proteome</keyword>
<evidence type="ECO:0000256" key="1">
    <source>
        <dbReference type="ARBA" id="ARBA00004613"/>
    </source>
</evidence>
<dbReference type="GO" id="GO:0005186">
    <property type="term" value="F:pheromone activity"/>
    <property type="evidence" value="ECO:0007669"/>
    <property type="project" value="UniProtKB-KW"/>
</dbReference>
<proteinExistence type="predicted"/>
<evidence type="ECO:0000256" key="9">
    <source>
        <dbReference type="ARBA" id="ARBA00030321"/>
    </source>
</evidence>
<dbReference type="GO" id="GO:0005576">
    <property type="term" value="C:extracellular region"/>
    <property type="evidence" value="ECO:0007669"/>
    <property type="project" value="UniProtKB-SubCell"/>
</dbReference>
<gene>
    <name evidence="10" type="ORF">ADM90_20585</name>
</gene>
<keyword evidence="2" id="KW-0964">Secreted</keyword>
<dbReference type="AlphaFoldDB" id="A0A0N0CUF0"/>
<accession>A0A0N0CUF0</accession>
<evidence type="ECO:0000256" key="8">
    <source>
        <dbReference type="ARBA" id="ARBA00029545"/>
    </source>
</evidence>
<keyword evidence="6" id="KW-0636">Prenylation</keyword>
<evidence type="ECO:0000256" key="4">
    <source>
        <dbReference type="ARBA" id="ARBA00023287"/>
    </source>
</evidence>
<evidence type="ECO:0000256" key="5">
    <source>
        <dbReference type="ARBA" id="ARBA00023288"/>
    </source>
</evidence>
<dbReference type="PATRIC" id="fig|33935.3.peg.4354"/>